<evidence type="ECO:0000313" key="5">
    <source>
        <dbReference type="WBParaSite" id="ALUE_0002345001-mRNA-1"/>
    </source>
</evidence>
<dbReference type="PANTHER" id="PTHR22589:SF16">
    <property type="entry name" value="CARNITINE O-PALMITOYLTRANSFERASE 2, MITOCHONDRIAL"/>
    <property type="match status" value="1"/>
</dbReference>
<evidence type="ECO:0000259" key="3">
    <source>
        <dbReference type="Pfam" id="PF00755"/>
    </source>
</evidence>
<feature type="active site" description="Proton acceptor" evidence="2">
    <location>
        <position position="38"/>
    </location>
</feature>
<accession>A0A0M3IXH2</accession>
<dbReference type="InterPro" id="IPR042231">
    <property type="entry name" value="Cho/carn_acyl_trans_2"/>
</dbReference>
<dbReference type="GO" id="GO:0005739">
    <property type="term" value="C:mitochondrion"/>
    <property type="evidence" value="ECO:0007669"/>
    <property type="project" value="TreeGrafter"/>
</dbReference>
<dbReference type="Proteomes" id="UP000036681">
    <property type="component" value="Unplaced"/>
</dbReference>
<feature type="domain" description="Choline/carnitine acyltransferase" evidence="3">
    <location>
        <begin position="15"/>
        <end position="63"/>
    </location>
</feature>
<evidence type="ECO:0000313" key="4">
    <source>
        <dbReference type="Proteomes" id="UP000036681"/>
    </source>
</evidence>
<protein>
    <submittedName>
        <fullName evidence="5">Carn_acyltransf domain-containing protein</fullName>
    </submittedName>
</protein>
<sequence>MARKEQSFRVNMNLFLWFDKCFQLIVDARGQATINFEHSWGDGVAVLRLMEESFRDTSKNHFVDPKQRIDTTVDISKHCRQIS</sequence>
<keyword evidence="1" id="KW-0012">Acyltransferase</keyword>
<dbReference type="AlphaFoldDB" id="A0A0M3IXH2"/>
<dbReference type="InterPro" id="IPR000542">
    <property type="entry name" value="Carn_acyl_trans"/>
</dbReference>
<proteinExistence type="predicted"/>
<evidence type="ECO:0000256" key="1">
    <source>
        <dbReference type="ARBA" id="ARBA00023315"/>
    </source>
</evidence>
<reference evidence="5" key="1">
    <citation type="submission" date="2017-02" db="UniProtKB">
        <authorList>
            <consortium name="WormBaseParasite"/>
        </authorList>
    </citation>
    <scope>IDENTIFICATION</scope>
</reference>
<evidence type="ECO:0000256" key="2">
    <source>
        <dbReference type="PIRSR" id="PIRSR600542-1"/>
    </source>
</evidence>
<dbReference type="InterPro" id="IPR039551">
    <property type="entry name" value="Cho/carn_acyl_trans"/>
</dbReference>
<keyword evidence="4" id="KW-1185">Reference proteome</keyword>
<dbReference type="GO" id="GO:0004095">
    <property type="term" value="F:carnitine O-palmitoyltransferase activity"/>
    <property type="evidence" value="ECO:0007669"/>
    <property type="project" value="TreeGrafter"/>
</dbReference>
<dbReference type="Pfam" id="PF00755">
    <property type="entry name" value="Carn_acyltransf"/>
    <property type="match status" value="1"/>
</dbReference>
<organism evidence="4 5">
    <name type="scientific">Ascaris lumbricoides</name>
    <name type="common">Giant roundworm</name>
    <dbReference type="NCBI Taxonomy" id="6252"/>
    <lineage>
        <taxon>Eukaryota</taxon>
        <taxon>Metazoa</taxon>
        <taxon>Ecdysozoa</taxon>
        <taxon>Nematoda</taxon>
        <taxon>Chromadorea</taxon>
        <taxon>Rhabditida</taxon>
        <taxon>Spirurina</taxon>
        <taxon>Ascaridomorpha</taxon>
        <taxon>Ascaridoidea</taxon>
        <taxon>Ascarididae</taxon>
        <taxon>Ascaris</taxon>
    </lineage>
</organism>
<dbReference type="PANTHER" id="PTHR22589">
    <property type="entry name" value="CARNITINE O-ACYLTRANSFERASE"/>
    <property type="match status" value="1"/>
</dbReference>
<dbReference type="Gene3D" id="3.30.559.70">
    <property type="entry name" value="Choline/Carnitine o-acyltransferase, domain 2"/>
    <property type="match status" value="1"/>
</dbReference>
<dbReference type="GO" id="GO:0006635">
    <property type="term" value="P:fatty acid beta-oxidation"/>
    <property type="evidence" value="ECO:0007669"/>
    <property type="project" value="TreeGrafter"/>
</dbReference>
<name>A0A0M3IXH2_ASCLU</name>
<dbReference type="SUPFAM" id="SSF52777">
    <property type="entry name" value="CoA-dependent acyltransferases"/>
    <property type="match status" value="1"/>
</dbReference>
<keyword evidence="1" id="KW-0808">Transferase</keyword>
<dbReference type="WBParaSite" id="ALUE_0002345001-mRNA-1">
    <property type="protein sequence ID" value="ALUE_0002345001-mRNA-1"/>
    <property type="gene ID" value="ALUE_0002345001"/>
</dbReference>